<protein>
    <submittedName>
        <fullName evidence="1">Uncharacterized protein</fullName>
    </submittedName>
</protein>
<evidence type="ECO:0000313" key="1">
    <source>
        <dbReference type="EMBL" id="GKV24047.1"/>
    </source>
</evidence>
<comment type="caution">
    <text evidence="1">The sequence shown here is derived from an EMBL/GenBank/DDBJ whole genome shotgun (WGS) entry which is preliminary data.</text>
</comment>
<reference evidence="1 2" key="1">
    <citation type="journal article" date="2021" name="Commun. Biol.">
        <title>The genome of Shorea leprosula (Dipterocarpaceae) highlights the ecological relevance of drought in aseasonal tropical rainforests.</title>
        <authorList>
            <person name="Ng K.K.S."/>
            <person name="Kobayashi M.J."/>
            <person name="Fawcett J.A."/>
            <person name="Hatakeyama M."/>
            <person name="Paape T."/>
            <person name="Ng C.H."/>
            <person name="Ang C.C."/>
            <person name="Tnah L.H."/>
            <person name="Lee C.T."/>
            <person name="Nishiyama T."/>
            <person name="Sese J."/>
            <person name="O'Brien M.J."/>
            <person name="Copetti D."/>
            <person name="Mohd Noor M.I."/>
            <person name="Ong R.C."/>
            <person name="Putra M."/>
            <person name="Sireger I.Z."/>
            <person name="Indrioko S."/>
            <person name="Kosugi Y."/>
            <person name="Izuno A."/>
            <person name="Isagi Y."/>
            <person name="Lee S.L."/>
            <person name="Shimizu K.K."/>
        </authorList>
    </citation>
    <scope>NUCLEOTIDE SEQUENCE [LARGE SCALE GENOMIC DNA]</scope>
    <source>
        <strain evidence="1">214</strain>
    </source>
</reference>
<accession>A0AAV5KHG4</accession>
<gene>
    <name evidence="1" type="ORF">SLEP1_g33709</name>
</gene>
<organism evidence="1 2">
    <name type="scientific">Rubroshorea leprosula</name>
    <dbReference type="NCBI Taxonomy" id="152421"/>
    <lineage>
        <taxon>Eukaryota</taxon>
        <taxon>Viridiplantae</taxon>
        <taxon>Streptophyta</taxon>
        <taxon>Embryophyta</taxon>
        <taxon>Tracheophyta</taxon>
        <taxon>Spermatophyta</taxon>
        <taxon>Magnoliopsida</taxon>
        <taxon>eudicotyledons</taxon>
        <taxon>Gunneridae</taxon>
        <taxon>Pentapetalae</taxon>
        <taxon>rosids</taxon>
        <taxon>malvids</taxon>
        <taxon>Malvales</taxon>
        <taxon>Dipterocarpaceae</taxon>
        <taxon>Rubroshorea</taxon>
    </lineage>
</organism>
<keyword evidence="2" id="KW-1185">Reference proteome</keyword>
<dbReference type="AlphaFoldDB" id="A0AAV5KHG4"/>
<name>A0AAV5KHG4_9ROSI</name>
<proteinExistence type="predicted"/>
<dbReference type="EMBL" id="BPVZ01000064">
    <property type="protein sequence ID" value="GKV24047.1"/>
    <property type="molecule type" value="Genomic_DNA"/>
</dbReference>
<evidence type="ECO:0000313" key="2">
    <source>
        <dbReference type="Proteomes" id="UP001054252"/>
    </source>
</evidence>
<sequence>MEMALYLELFVLQICGIRPALRRGEDFLKDSQIVDECIGRASFS</sequence>
<dbReference type="Proteomes" id="UP001054252">
    <property type="component" value="Unassembled WGS sequence"/>
</dbReference>